<dbReference type="InterPro" id="IPR015943">
    <property type="entry name" value="WD40/YVTN_repeat-like_dom_sf"/>
</dbReference>
<feature type="transmembrane region" description="Helical" evidence="1">
    <location>
        <begin position="12"/>
        <end position="32"/>
    </location>
</feature>
<dbReference type="EMBL" id="JADKGY010000001">
    <property type="protein sequence ID" value="MBK9980821.1"/>
    <property type="molecule type" value="Genomic_DNA"/>
</dbReference>
<evidence type="ECO:0000313" key="3">
    <source>
        <dbReference type="EMBL" id="MBK9980821.1"/>
    </source>
</evidence>
<keyword evidence="1" id="KW-1133">Transmembrane helix</keyword>
<proteinExistence type="predicted"/>
<dbReference type="Gene3D" id="2.60.40.10">
    <property type="entry name" value="Immunoglobulins"/>
    <property type="match status" value="1"/>
</dbReference>
<accession>A0A9D7SR92</accession>
<dbReference type="Pfam" id="PF18911">
    <property type="entry name" value="PKD_4"/>
    <property type="match status" value="1"/>
</dbReference>
<dbReference type="Pfam" id="PF20009">
    <property type="entry name" value="GEVED"/>
    <property type="match status" value="1"/>
</dbReference>
<dbReference type="CDD" id="cd15482">
    <property type="entry name" value="Sialidase_non-viral"/>
    <property type="match status" value="2"/>
</dbReference>
<dbReference type="SMART" id="SM00089">
    <property type="entry name" value="PKD"/>
    <property type="match status" value="1"/>
</dbReference>
<dbReference type="InterPro" id="IPR013783">
    <property type="entry name" value="Ig-like_fold"/>
</dbReference>
<comment type="caution">
    <text evidence="3">The sequence shown here is derived from an EMBL/GenBank/DDBJ whole genome shotgun (WGS) entry which is preliminary data.</text>
</comment>
<reference evidence="3 4" key="1">
    <citation type="submission" date="2020-10" db="EMBL/GenBank/DDBJ databases">
        <title>Connecting structure to function with the recovery of over 1000 high-quality activated sludge metagenome-assembled genomes encoding full-length rRNA genes using long-read sequencing.</title>
        <authorList>
            <person name="Singleton C.M."/>
            <person name="Petriglieri F."/>
            <person name="Kristensen J.M."/>
            <person name="Kirkegaard R.H."/>
            <person name="Michaelsen T.Y."/>
            <person name="Andersen M.H."/>
            <person name="Karst S.M."/>
            <person name="Dueholm M.S."/>
            <person name="Nielsen P.H."/>
            <person name="Albertsen M."/>
        </authorList>
    </citation>
    <scope>NUCLEOTIDE SEQUENCE [LARGE SCALE GENOMIC DNA]</scope>
    <source>
        <strain evidence="3">Ribe_18-Q3-R11-54_MAXAC.273</strain>
    </source>
</reference>
<dbReference type="SUPFAM" id="SSF51126">
    <property type="entry name" value="Pectin lyase-like"/>
    <property type="match status" value="1"/>
</dbReference>
<dbReference type="SUPFAM" id="SSF110296">
    <property type="entry name" value="Oligoxyloglucan reducing end-specific cellobiohydrolase"/>
    <property type="match status" value="2"/>
</dbReference>
<dbReference type="SUPFAM" id="SSF49299">
    <property type="entry name" value="PKD domain"/>
    <property type="match status" value="1"/>
</dbReference>
<dbReference type="CDD" id="cd00146">
    <property type="entry name" value="PKD"/>
    <property type="match status" value="1"/>
</dbReference>
<dbReference type="PROSITE" id="PS50093">
    <property type="entry name" value="PKD"/>
    <property type="match status" value="1"/>
</dbReference>
<keyword evidence="1" id="KW-0812">Transmembrane</keyword>
<evidence type="ECO:0000313" key="4">
    <source>
        <dbReference type="Proteomes" id="UP000808337"/>
    </source>
</evidence>
<dbReference type="Gene3D" id="2.130.10.10">
    <property type="entry name" value="YVTN repeat-like/Quinoprotein amine dehydrogenase"/>
    <property type="match status" value="3"/>
</dbReference>
<dbReference type="InterPro" id="IPR022409">
    <property type="entry name" value="PKD/Chitinase_dom"/>
</dbReference>
<gene>
    <name evidence="3" type="ORF">IPP15_00095</name>
</gene>
<organism evidence="3 4">
    <name type="scientific">Candidatus Opimibacter skivensis</name>
    <dbReference type="NCBI Taxonomy" id="2982028"/>
    <lineage>
        <taxon>Bacteria</taxon>
        <taxon>Pseudomonadati</taxon>
        <taxon>Bacteroidota</taxon>
        <taxon>Saprospiria</taxon>
        <taxon>Saprospirales</taxon>
        <taxon>Saprospiraceae</taxon>
        <taxon>Candidatus Opimibacter</taxon>
    </lineage>
</organism>
<evidence type="ECO:0000259" key="2">
    <source>
        <dbReference type="PROSITE" id="PS50093"/>
    </source>
</evidence>
<name>A0A9D7SR92_9BACT</name>
<protein>
    <submittedName>
        <fullName evidence="3">PKD domain-containing protein</fullName>
    </submittedName>
</protein>
<dbReference type="Proteomes" id="UP000808337">
    <property type="component" value="Unassembled WGS sequence"/>
</dbReference>
<feature type="domain" description="PKD" evidence="2">
    <location>
        <begin position="862"/>
        <end position="907"/>
    </location>
</feature>
<dbReference type="InterPro" id="IPR035986">
    <property type="entry name" value="PKD_dom_sf"/>
</dbReference>
<keyword evidence="1" id="KW-0472">Membrane</keyword>
<dbReference type="InterPro" id="IPR000601">
    <property type="entry name" value="PKD_dom"/>
</dbReference>
<dbReference type="AlphaFoldDB" id="A0A9D7SR92"/>
<evidence type="ECO:0000256" key="1">
    <source>
        <dbReference type="SAM" id="Phobius"/>
    </source>
</evidence>
<dbReference type="InterPro" id="IPR011050">
    <property type="entry name" value="Pectin_lyase_fold/virulence"/>
</dbReference>
<dbReference type="InterPro" id="IPR045474">
    <property type="entry name" value="GEVED"/>
</dbReference>
<sequence length="1213" mass="130459">MSNQLLLLKRRNSIFFLLCIFAILSAFVFFRLNDSLPKKSTTEPTGLLTCADLDTIESAKLAWADLITHHPYYTRPPSTEKQSDKAEKARQTDSPDLAFELDFMKTMDPALGAVPYERLFKANLDLQRELKQRAPISGVSWKERGPYNLGGRTRAMMFDPNDATKKKVWAGGVGGGLWYTNDITIANPVWNKVDDFWSNIAISCITYNPANTQEFYVGTGEGWYNGGAQEGGGIWKSSNGGSSWAVLGNTVPGAWNSSSDFHAVQKIVVKSNGNVFAATRGYFGDRGGIMRSTDGGANWSLVKDVFTGVGSLYDFACDIEVASSGDLYAAFGMNSEGKIFKSTNANNGNAGTWTDLSSSAGVTTATRRIELACAPSEANTVYAVATNGAASNDIQWIKKTIDGGTNWTICAIPPMPENAAVHFTRGQGWYDLILQVHPTNAAIVFVGGVDVHRSSNSGTAWTPLSSWTGALGLPYVHADQHAIAFRPTLPNELVFTNDGGVYYSLNAGNIAVTAAFDDQNAGYNVAQFYSCATRNENNSNYFLGGTQDNGTRQFRIPQAVTADVTGGDGAFSFVDQADGDIQLAASIYNNWYRSLDNGNTFSYVVSETTGFFTNPSDYDQTRKILYAASKKDTVLRVSGISGVPIPTSTNLLVSLGSSKASALKTSPYNDVLFVGTADGRVYKFTSPSTTPTVTRIDNGATPITTTGWVNSIDVGEDDNHLLVTYSNYGVISLWETSNGGATWFNKEGNLPDIPVRWAIYNPDNRNQVLAATEIGVYTTDNFAHNTVTAPVWGTSNTGLANTRCDMLRYRAADKMVVVGTHGRGMFTTDIFTAGPIADFTSDVTSVCGSSLTVHFFDASFKPGTTWAWDINNDGTTDYTTQNPIHTYNTAGTYSVKLTINNGLTSITKYNYINILATGPLPNTSCTFGPGSINNGNNAGIGIFRFAMGTIDKSTPHNDGEYHDYTCTNASPLDINTLTNVTLQTSYANAEGARLYIDYNNNGNLEDQGYALEFPANTEGTRTLSFTTPSVPTVVTHKNLRARIVSYYGDVPWTPCDVGQYGQAEDYTVYFNCSLLVTQTSGSDPGSINAAIACANPGDTIKISAALANQTILFGGSVVALNKNLTFIGLGANTNLTWSGATGYFNILGGTNIEFKDLTITAGANASTGAFFNSGNLKLNHATIHRGSGPGTAILLRNQPGSTATMINMTSVWN</sequence>